<dbReference type="Proteomes" id="UP001204144">
    <property type="component" value="Unassembled WGS sequence"/>
</dbReference>
<evidence type="ECO:0000313" key="1">
    <source>
        <dbReference type="EMBL" id="MCP9765480.1"/>
    </source>
</evidence>
<sequence length="565" mass="63907">MQRRSFIQSSLGTICTLPFLGFTVFSKNNESKPAWLLEWIKILDEQMSNFKKSRVIDSSNRHFNAFMDAAEIPNPHSTAGYIGRACMLMYCPESSFYKSKETLLTVEQAAEALLKFQYPDGTIDLLSTNFHSTPDTAFVLENIIPAYKFLEKTNLSGSEKTLVLLEKFIKNAAEALIVGGIHTPNHRWVVTAALVKINEIFPDKRLVNRAEQWLAEHIDIDPDGQYTEKSTHVYSPIVNRALIDIAIGLNKPVLLDHVRKNLLMTLYYIHPNGEVVTEGSSRQDRGVIGKMSVYYGNYRYMALLDNNGQMAEVCRLIEKTNSPQALAGYLGYFLENPQICRELPTSHALPTNYAKAFPFSGLVRIRRENWDCTILSKNTSWLTFHKGNAVLQAMRVACSFFGKGQFDSEKIEKQGDTWIMTKSLEGPYYQPFEKDQISPDGDFEKMPRNLRKQSEIQKLETTVKIIEKPQGIEVEIEMRGTDNVPVSLELIFRPGGTFNGVEKMSNSYLLSGQKGEYQIGEDKISFGPGKVEHKGMQLRGALPAMDAPTVYITGFTPFNHVINIY</sequence>
<reference evidence="1 2" key="1">
    <citation type="submission" date="2018-11" db="EMBL/GenBank/DDBJ databases">
        <title>Novel bacteria species description.</title>
        <authorList>
            <person name="Han J.-H."/>
        </authorList>
    </citation>
    <scope>NUCLEOTIDE SEQUENCE [LARGE SCALE GENOMIC DNA]</scope>
    <source>
        <strain evidence="1 2">KCTC23259</strain>
    </source>
</reference>
<dbReference type="Gene3D" id="1.50.10.100">
    <property type="entry name" value="Chondroitin AC/alginate lyase"/>
    <property type="match status" value="1"/>
</dbReference>
<gene>
    <name evidence="1" type="ORF">EGI31_21305</name>
</gene>
<comment type="caution">
    <text evidence="1">The sequence shown here is derived from an EMBL/GenBank/DDBJ whole genome shotgun (WGS) entry which is preliminary data.</text>
</comment>
<accession>A0AAE3H8U1</accession>
<name>A0AAE3H8U1_9BACT</name>
<protein>
    <submittedName>
        <fullName evidence="1">Uncharacterized protein</fullName>
    </submittedName>
</protein>
<evidence type="ECO:0000313" key="2">
    <source>
        <dbReference type="Proteomes" id="UP001204144"/>
    </source>
</evidence>
<proteinExistence type="predicted"/>
<dbReference type="SUPFAM" id="SSF48230">
    <property type="entry name" value="Chondroitin AC/alginate lyase"/>
    <property type="match status" value="1"/>
</dbReference>
<dbReference type="InterPro" id="IPR008929">
    <property type="entry name" value="Chondroitin_lyas"/>
</dbReference>
<dbReference type="AlphaFoldDB" id="A0AAE3H8U1"/>
<dbReference type="RefSeq" id="WP_255039176.1">
    <property type="nucleotide sequence ID" value="NZ_RJUF01000183.1"/>
</dbReference>
<organism evidence="1 2">
    <name type="scientific">Lacihabitans soyangensis</name>
    <dbReference type="NCBI Taxonomy" id="869394"/>
    <lineage>
        <taxon>Bacteria</taxon>
        <taxon>Pseudomonadati</taxon>
        <taxon>Bacteroidota</taxon>
        <taxon>Cytophagia</taxon>
        <taxon>Cytophagales</taxon>
        <taxon>Leadbetterellaceae</taxon>
        <taxon>Lacihabitans</taxon>
    </lineage>
</organism>
<keyword evidence="2" id="KW-1185">Reference proteome</keyword>
<dbReference type="EMBL" id="RJUF01000183">
    <property type="protein sequence ID" value="MCP9765480.1"/>
    <property type="molecule type" value="Genomic_DNA"/>
</dbReference>